<dbReference type="EC" id="2.7.1.12" evidence="3 9"/>
<dbReference type="NCBIfam" id="TIGR01313">
    <property type="entry name" value="therm_gnt_kin"/>
    <property type="match status" value="1"/>
</dbReference>
<organism evidence="10 11">
    <name type="scientific">Acidovorax temperans</name>
    <dbReference type="NCBI Taxonomy" id="80878"/>
    <lineage>
        <taxon>Bacteria</taxon>
        <taxon>Pseudomonadati</taxon>
        <taxon>Pseudomonadota</taxon>
        <taxon>Betaproteobacteria</taxon>
        <taxon>Burkholderiales</taxon>
        <taxon>Comamonadaceae</taxon>
        <taxon>Acidovorax</taxon>
    </lineage>
</organism>
<dbReference type="InterPro" id="IPR027417">
    <property type="entry name" value="P-loop_NTPase"/>
</dbReference>
<evidence type="ECO:0000313" key="10">
    <source>
        <dbReference type="EMBL" id="KJA09431.1"/>
    </source>
</evidence>
<evidence type="ECO:0000313" key="11">
    <source>
        <dbReference type="Proteomes" id="UP000032566"/>
    </source>
</evidence>
<comment type="similarity">
    <text evidence="2 9">Belongs to the gluconokinase GntK/GntV family.</text>
</comment>
<evidence type="ECO:0000256" key="6">
    <source>
        <dbReference type="ARBA" id="ARBA00022777"/>
    </source>
</evidence>
<name>A0A0D7K509_9BURK</name>
<dbReference type="SUPFAM" id="SSF52540">
    <property type="entry name" value="P-loop containing nucleoside triphosphate hydrolases"/>
    <property type="match status" value="1"/>
</dbReference>
<evidence type="ECO:0000256" key="1">
    <source>
        <dbReference type="ARBA" id="ARBA00004761"/>
    </source>
</evidence>
<dbReference type="OrthoDB" id="9795716at2"/>
<dbReference type="Gene3D" id="3.40.50.300">
    <property type="entry name" value="P-loop containing nucleotide triphosphate hydrolases"/>
    <property type="match status" value="1"/>
</dbReference>
<keyword evidence="7 9" id="KW-0067">ATP-binding</keyword>
<comment type="pathway">
    <text evidence="1">Carbohydrate acid metabolism.</text>
</comment>
<dbReference type="PATRIC" id="fig|80878.5.peg.3247"/>
<protein>
    <recommendedName>
        <fullName evidence="3 9">Gluconokinase</fullName>
        <ecNumber evidence="3 9">2.7.1.12</ecNumber>
    </recommendedName>
</protein>
<keyword evidence="11" id="KW-1185">Reference proteome</keyword>
<keyword evidence="6 9" id="KW-0418">Kinase</keyword>
<keyword evidence="5 9" id="KW-0547">Nucleotide-binding</keyword>
<keyword evidence="4 9" id="KW-0808">Transferase</keyword>
<dbReference type="PANTHER" id="PTHR43442">
    <property type="entry name" value="GLUCONOKINASE-RELATED"/>
    <property type="match status" value="1"/>
</dbReference>
<evidence type="ECO:0000256" key="8">
    <source>
        <dbReference type="ARBA" id="ARBA00048090"/>
    </source>
</evidence>
<accession>A0A0D7K509</accession>
<comment type="caution">
    <text evidence="10">The sequence shown here is derived from an EMBL/GenBank/DDBJ whole genome shotgun (WGS) entry which is preliminary data.</text>
</comment>
<gene>
    <name evidence="10" type="ORF">RP29_16640</name>
</gene>
<dbReference type="CDD" id="cd02021">
    <property type="entry name" value="GntK"/>
    <property type="match status" value="1"/>
</dbReference>
<comment type="catalytic activity">
    <reaction evidence="8 9">
        <text>D-gluconate + ATP = 6-phospho-D-gluconate + ADP + H(+)</text>
        <dbReference type="Rhea" id="RHEA:19433"/>
        <dbReference type="ChEBI" id="CHEBI:15378"/>
        <dbReference type="ChEBI" id="CHEBI:18391"/>
        <dbReference type="ChEBI" id="CHEBI:30616"/>
        <dbReference type="ChEBI" id="CHEBI:58759"/>
        <dbReference type="ChEBI" id="CHEBI:456216"/>
        <dbReference type="EC" id="2.7.1.12"/>
    </reaction>
</comment>
<evidence type="ECO:0000256" key="4">
    <source>
        <dbReference type="ARBA" id="ARBA00022679"/>
    </source>
</evidence>
<evidence type="ECO:0000256" key="5">
    <source>
        <dbReference type="ARBA" id="ARBA00022741"/>
    </source>
</evidence>
<dbReference type="GO" id="GO:0005975">
    <property type="term" value="P:carbohydrate metabolic process"/>
    <property type="evidence" value="ECO:0007669"/>
    <property type="project" value="InterPro"/>
</dbReference>
<evidence type="ECO:0000256" key="7">
    <source>
        <dbReference type="ARBA" id="ARBA00022840"/>
    </source>
</evidence>
<reference evidence="10 11" key="1">
    <citation type="submission" date="2014-12" db="EMBL/GenBank/DDBJ databases">
        <title>Isolation of bacteria from lake water.</title>
        <authorList>
            <person name="Sheng K.-Y."/>
            <person name="Chin P.-S."/>
            <person name="Chan K.-G."/>
            <person name="Tan G.S."/>
        </authorList>
    </citation>
    <scope>NUCLEOTIDE SEQUENCE [LARGE SCALE GENOMIC DNA]</scope>
    <source>
        <strain evidence="10 11">KY4</strain>
    </source>
</reference>
<sequence>MGVAGCGKSSLGLALTQALRLPLIEGDDHHSPASRAKMSEGIALTDADREGWLTTLGQLLQAHPQGAVLTCSALKKAYRDRLRAACPPLRFAFLEIGRAEAEVRVKARAQTHFFSAALVESQFATLESPAGEPGVLTLDAGLPLSTLAQQTCAWLALQEVA</sequence>
<dbReference type="STRING" id="80878.RP29_16640"/>
<evidence type="ECO:0000256" key="9">
    <source>
        <dbReference type="RuleBase" id="RU363066"/>
    </source>
</evidence>
<dbReference type="Proteomes" id="UP000032566">
    <property type="component" value="Unassembled WGS sequence"/>
</dbReference>
<dbReference type="AlphaFoldDB" id="A0A0D7K509"/>
<dbReference type="GO" id="GO:0005524">
    <property type="term" value="F:ATP binding"/>
    <property type="evidence" value="ECO:0007669"/>
    <property type="project" value="UniProtKB-KW"/>
</dbReference>
<dbReference type="GO" id="GO:0005737">
    <property type="term" value="C:cytoplasm"/>
    <property type="evidence" value="ECO:0007669"/>
    <property type="project" value="TreeGrafter"/>
</dbReference>
<proteinExistence type="inferred from homology"/>
<dbReference type="PANTHER" id="PTHR43442:SF3">
    <property type="entry name" value="GLUCONOKINASE-RELATED"/>
    <property type="match status" value="1"/>
</dbReference>
<evidence type="ECO:0000256" key="2">
    <source>
        <dbReference type="ARBA" id="ARBA00008420"/>
    </source>
</evidence>
<dbReference type="GO" id="GO:0046316">
    <property type="term" value="F:gluconokinase activity"/>
    <property type="evidence" value="ECO:0007669"/>
    <property type="project" value="UniProtKB-EC"/>
</dbReference>
<evidence type="ECO:0000256" key="3">
    <source>
        <dbReference type="ARBA" id="ARBA00012054"/>
    </source>
</evidence>
<dbReference type="InterPro" id="IPR006001">
    <property type="entry name" value="Therm_gnt_kin"/>
</dbReference>
<dbReference type="EMBL" id="JXYQ01000062">
    <property type="protein sequence ID" value="KJA09431.1"/>
    <property type="molecule type" value="Genomic_DNA"/>
</dbReference>